<dbReference type="PATRIC" id="fig|1195763.3.peg.1031"/>
<dbReference type="NCBIfam" id="TIGR02866">
    <property type="entry name" value="CoxB"/>
    <property type="match status" value="1"/>
</dbReference>
<sequence length="367" mass="40852">MPALADTQSMPLNMTQGVTAVSQQVYDLHMTIFYICVAIGVVVFGVMFWAIIHHRKSKGAVAASFHESTKVEIVWTLIPFVILILMAIPATKTLLAMEDTSKPDMTVQVTGSQWKWHYRYFDEEVEFYSLLATTSAQIANERDKRDNYLLEVDRPLVLPVGKKVRFLITSQDVIHSWWVPDFAVKKDANPGFINEAWTRIDEPGIYRGQCAELCGKDHGFMPIVVIAKSQTDYDQWLQATRTAQREAREEEQRLLDMQMGMDELMALGEKVYTTRCAMCHQANGQGLPGAFPALAGQGVSVDPAARLEHISVVVHGQAGTAMQAFGPQLSLKELAAVITYERNAWGNNTGDAVQAAEIQAVMNGEEL</sequence>
<dbReference type="GO" id="GO:0005886">
    <property type="term" value="C:plasma membrane"/>
    <property type="evidence" value="ECO:0007669"/>
    <property type="project" value="UniProtKB-SubCell"/>
</dbReference>
<name>A0A0J1H761_9GAMM</name>
<evidence type="ECO:0000256" key="1">
    <source>
        <dbReference type="ARBA" id="ARBA00004141"/>
    </source>
</evidence>
<evidence type="ECO:0000256" key="18">
    <source>
        <dbReference type="RuleBase" id="RU004024"/>
    </source>
</evidence>
<feature type="transmembrane region" description="Helical" evidence="19">
    <location>
        <begin position="32"/>
        <end position="52"/>
    </location>
</feature>
<dbReference type="PROSITE" id="PS51007">
    <property type="entry name" value="CYTC"/>
    <property type="match status" value="1"/>
</dbReference>
<keyword evidence="10 19" id="KW-1133">Transmembrane helix</keyword>
<evidence type="ECO:0000256" key="10">
    <source>
        <dbReference type="ARBA" id="ARBA00022989"/>
    </source>
</evidence>
<dbReference type="SUPFAM" id="SSF46626">
    <property type="entry name" value="Cytochrome c"/>
    <property type="match status" value="1"/>
</dbReference>
<dbReference type="PROSITE" id="PS50857">
    <property type="entry name" value="COX2_CUA"/>
    <property type="match status" value="1"/>
</dbReference>
<dbReference type="GO" id="GO:0005507">
    <property type="term" value="F:copper ion binding"/>
    <property type="evidence" value="ECO:0007669"/>
    <property type="project" value="InterPro"/>
</dbReference>
<evidence type="ECO:0000259" key="22">
    <source>
        <dbReference type="PROSITE" id="PS51007"/>
    </source>
</evidence>
<evidence type="ECO:0000256" key="14">
    <source>
        <dbReference type="ARBA" id="ARBA00024688"/>
    </source>
</evidence>
<evidence type="ECO:0000256" key="3">
    <source>
        <dbReference type="ARBA" id="ARBA00022448"/>
    </source>
</evidence>
<evidence type="ECO:0000256" key="8">
    <source>
        <dbReference type="ARBA" id="ARBA00022967"/>
    </source>
</evidence>
<dbReference type="InterPro" id="IPR036909">
    <property type="entry name" value="Cyt_c-like_dom_sf"/>
</dbReference>
<comment type="subcellular location">
    <subcellularLocation>
        <location evidence="17">Cell membrane</location>
        <topology evidence="17">Multi-pass membrane protein</topology>
    </subcellularLocation>
    <subcellularLocation>
        <location evidence="1">Membrane</location>
        <topology evidence="1">Multi-pass membrane protein</topology>
    </subcellularLocation>
</comment>
<comment type="function">
    <text evidence="14 18">Subunits I and II form the functional core of the enzyme complex. Electrons originating in cytochrome c are transferred via heme a and Cu(A) to the binuclear center formed by heme a3 and Cu(B).</text>
</comment>
<evidence type="ECO:0000256" key="11">
    <source>
        <dbReference type="ARBA" id="ARBA00023004"/>
    </source>
</evidence>
<reference evidence="23 24" key="1">
    <citation type="submission" date="2015-05" db="EMBL/GenBank/DDBJ databases">
        <title>Photobacterium galathea sp. nov.</title>
        <authorList>
            <person name="Machado H."/>
            <person name="Gram L."/>
        </authorList>
    </citation>
    <scope>NUCLEOTIDE SEQUENCE [LARGE SCALE GENOMIC DNA]</scope>
    <source>
        <strain evidence="23 24">CGMCC 1.12159</strain>
    </source>
</reference>
<feature type="transmembrane region" description="Helical" evidence="19">
    <location>
        <begin position="73"/>
        <end position="91"/>
    </location>
</feature>
<dbReference type="InterPro" id="IPR008972">
    <property type="entry name" value="Cupredoxin"/>
</dbReference>
<comment type="similarity">
    <text evidence="2 17">Belongs to the cytochrome c oxidase subunit 2 family.</text>
</comment>
<evidence type="ECO:0000256" key="9">
    <source>
        <dbReference type="ARBA" id="ARBA00022982"/>
    </source>
</evidence>
<keyword evidence="24" id="KW-1185">Reference proteome</keyword>
<evidence type="ECO:0000256" key="6">
    <source>
        <dbReference type="ARBA" id="ARBA00022692"/>
    </source>
</evidence>
<dbReference type="PANTHER" id="PTHR22888">
    <property type="entry name" value="CYTOCHROME C OXIDASE, SUBUNIT II"/>
    <property type="match status" value="1"/>
</dbReference>
<gene>
    <name evidence="23" type="ORF">ABT56_04870</name>
</gene>
<evidence type="ECO:0000259" key="21">
    <source>
        <dbReference type="PROSITE" id="PS50999"/>
    </source>
</evidence>
<evidence type="ECO:0000256" key="17">
    <source>
        <dbReference type="RuleBase" id="RU000456"/>
    </source>
</evidence>
<feature type="domain" description="Cytochrome oxidase subunit II copper A binding" evidence="20">
    <location>
        <begin position="102"/>
        <end position="239"/>
    </location>
</feature>
<dbReference type="Pfam" id="PF13442">
    <property type="entry name" value="Cytochrome_CBB3"/>
    <property type="match status" value="1"/>
</dbReference>
<dbReference type="GO" id="GO:0004129">
    <property type="term" value="F:cytochrome-c oxidase activity"/>
    <property type="evidence" value="ECO:0007669"/>
    <property type="project" value="UniProtKB-EC"/>
</dbReference>
<evidence type="ECO:0000256" key="13">
    <source>
        <dbReference type="ARBA" id="ARBA00023136"/>
    </source>
</evidence>
<keyword evidence="12 18" id="KW-0186">Copper</keyword>
<dbReference type="SUPFAM" id="SSF81464">
    <property type="entry name" value="Cytochrome c oxidase subunit II-like, transmembrane region"/>
    <property type="match status" value="1"/>
</dbReference>
<keyword evidence="3 17" id="KW-0813">Transport</keyword>
<dbReference type="PRINTS" id="PR01166">
    <property type="entry name" value="CYCOXIDASEII"/>
</dbReference>
<feature type="domain" description="Cytochrome oxidase subunit II transmembrane region profile" evidence="21">
    <location>
        <begin position="4"/>
        <end position="101"/>
    </location>
</feature>
<dbReference type="PROSITE" id="PS00078">
    <property type="entry name" value="COX2"/>
    <property type="match status" value="1"/>
</dbReference>
<accession>A0A0J1H761</accession>
<dbReference type="InterPro" id="IPR011759">
    <property type="entry name" value="Cyt_c_oxidase_su2_TM_dom"/>
</dbReference>
<dbReference type="SUPFAM" id="SSF49503">
    <property type="entry name" value="Cupredoxins"/>
    <property type="match status" value="1"/>
</dbReference>
<dbReference type="InterPro" id="IPR001505">
    <property type="entry name" value="Copper_CuA"/>
</dbReference>
<dbReference type="Proteomes" id="UP000036097">
    <property type="component" value="Unassembled WGS sequence"/>
</dbReference>
<evidence type="ECO:0000256" key="15">
    <source>
        <dbReference type="ARBA" id="ARBA00047816"/>
    </source>
</evidence>
<dbReference type="InterPro" id="IPR036257">
    <property type="entry name" value="Cyt_c_oxidase_su2_TM_sf"/>
</dbReference>
<comment type="catalytic activity">
    <reaction evidence="15 18">
        <text>4 Fe(II)-[cytochrome c] + O2 + 8 H(+)(in) = 4 Fe(III)-[cytochrome c] + 2 H2O + 4 H(+)(out)</text>
        <dbReference type="Rhea" id="RHEA:11436"/>
        <dbReference type="Rhea" id="RHEA-COMP:10350"/>
        <dbReference type="Rhea" id="RHEA-COMP:14399"/>
        <dbReference type="ChEBI" id="CHEBI:15377"/>
        <dbReference type="ChEBI" id="CHEBI:15378"/>
        <dbReference type="ChEBI" id="CHEBI:15379"/>
        <dbReference type="ChEBI" id="CHEBI:29033"/>
        <dbReference type="ChEBI" id="CHEBI:29034"/>
        <dbReference type="EC" id="7.1.1.9"/>
    </reaction>
</comment>
<evidence type="ECO:0000256" key="7">
    <source>
        <dbReference type="ARBA" id="ARBA00022723"/>
    </source>
</evidence>
<dbReference type="Pfam" id="PF02790">
    <property type="entry name" value="COX2_TM"/>
    <property type="match status" value="1"/>
</dbReference>
<comment type="caution">
    <text evidence="23">The sequence shown here is derived from an EMBL/GenBank/DDBJ whole genome shotgun (WGS) entry which is preliminary data.</text>
</comment>
<evidence type="ECO:0000256" key="4">
    <source>
        <dbReference type="ARBA" id="ARBA00022617"/>
    </source>
</evidence>
<dbReference type="GO" id="GO:0016491">
    <property type="term" value="F:oxidoreductase activity"/>
    <property type="evidence" value="ECO:0007669"/>
    <property type="project" value="InterPro"/>
</dbReference>
<keyword evidence="8" id="KW-1278">Translocase</keyword>
<evidence type="ECO:0000259" key="20">
    <source>
        <dbReference type="PROSITE" id="PS50857"/>
    </source>
</evidence>
<proteinExistence type="inferred from homology"/>
<dbReference type="AlphaFoldDB" id="A0A0J1H761"/>
<dbReference type="EC" id="7.1.1.9" evidence="18"/>
<comment type="cofactor">
    <cofactor evidence="18">
        <name>Cu cation</name>
        <dbReference type="ChEBI" id="CHEBI:23378"/>
    </cofactor>
    <text evidence="18">Binds a copper A center.</text>
</comment>
<organism evidence="23 24">
    <name type="scientific">Photobacterium aquae</name>
    <dbReference type="NCBI Taxonomy" id="1195763"/>
    <lineage>
        <taxon>Bacteria</taxon>
        <taxon>Pseudomonadati</taxon>
        <taxon>Pseudomonadota</taxon>
        <taxon>Gammaproteobacteria</taxon>
        <taxon>Vibrionales</taxon>
        <taxon>Vibrionaceae</taxon>
        <taxon>Photobacterium</taxon>
    </lineage>
</organism>
<dbReference type="InterPro" id="IPR045187">
    <property type="entry name" value="CcO_II"/>
</dbReference>
<evidence type="ECO:0000256" key="16">
    <source>
        <dbReference type="PROSITE-ProRule" id="PRU00433"/>
    </source>
</evidence>
<dbReference type="EMBL" id="LDOT01000005">
    <property type="protein sequence ID" value="KLV07536.1"/>
    <property type="molecule type" value="Genomic_DNA"/>
</dbReference>
<evidence type="ECO:0000256" key="2">
    <source>
        <dbReference type="ARBA" id="ARBA00007866"/>
    </source>
</evidence>
<dbReference type="InterPro" id="IPR002429">
    <property type="entry name" value="CcO_II-like_C"/>
</dbReference>
<dbReference type="InterPro" id="IPR014222">
    <property type="entry name" value="Cyt_c_oxidase_su2"/>
</dbReference>
<feature type="domain" description="Cytochrome c" evidence="22">
    <location>
        <begin position="263"/>
        <end position="345"/>
    </location>
</feature>
<keyword evidence="4 16" id="KW-0349">Heme</keyword>
<dbReference type="GO" id="GO:0020037">
    <property type="term" value="F:heme binding"/>
    <property type="evidence" value="ECO:0007669"/>
    <property type="project" value="InterPro"/>
</dbReference>
<dbReference type="Pfam" id="PF00116">
    <property type="entry name" value="COX2"/>
    <property type="match status" value="1"/>
</dbReference>
<dbReference type="Gene3D" id="1.10.287.90">
    <property type="match status" value="1"/>
</dbReference>
<evidence type="ECO:0000313" key="23">
    <source>
        <dbReference type="EMBL" id="KLV07536.1"/>
    </source>
</evidence>
<evidence type="ECO:0000256" key="19">
    <source>
        <dbReference type="SAM" id="Phobius"/>
    </source>
</evidence>
<dbReference type="PROSITE" id="PS50999">
    <property type="entry name" value="COX2_TM"/>
    <property type="match status" value="1"/>
</dbReference>
<dbReference type="STRING" id="1195763.ABT56_04870"/>
<evidence type="ECO:0000256" key="12">
    <source>
        <dbReference type="ARBA" id="ARBA00023008"/>
    </source>
</evidence>
<keyword evidence="9 17" id="KW-0249">Electron transport</keyword>
<evidence type="ECO:0000256" key="5">
    <source>
        <dbReference type="ARBA" id="ARBA00022660"/>
    </source>
</evidence>
<keyword evidence="13 19" id="KW-0472">Membrane</keyword>
<dbReference type="GO" id="GO:0042773">
    <property type="term" value="P:ATP synthesis coupled electron transport"/>
    <property type="evidence" value="ECO:0007669"/>
    <property type="project" value="TreeGrafter"/>
</dbReference>
<keyword evidence="7 16" id="KW-0479">Metal-binding</keyword>
<dbReference type="Gene3D" id="2.60.40.420">
    <property type="entry name" value="Cupredoxins - blue copper proteins"/>
    <property type="match status" value="1"/>
</dbReference>
<keyword evidence="5 17" id="KW-0679">Respiratory chain</keyword>
<protein>
    <recommendedName>
        <fullName evidence="18">Cytochrome c oxidase subunit 2</fullName>
        <ecNumber evidence="18">7.1.1.9</ecNumber>
    </recommendedName>
</protein>
<dbReference type="InterPro" id="IPR009056">
    <property type="entry name" value="Cyt_c-like_dom"/>
</dbReference>
<keyword evidence="6 17" id="KW-0812">Transmembrane</keyword>
<keyword evidence="11 16" id="KW-0408">Iron</keyword>
<dbReference type="Gene3D" id="1.10.760.10">
    <property type="entry name" value="Cytochrome c-like domain"/>
    <property type="match status" value="1"/>
</dbReference>
<dbReference type="PANTHER" id="PTHR22888:SF9">
    <property type="entry name" value="CYTOCHROME C OXIDASE SUBUNIT 2"/>
    <property type="match status" value="1"/>
</dbReference>
<evidence type="ECO:0000313" key="24">
    <source>
        <dbReference type="Proteomes" id="UP000036097"/>
    </source>
</evidence>